<dbReference type="Proteomes" id="UP001150879">
    <property type="component" value="Unassembled WGS sequence"/>
</dbReference>
<proteinExistence type="predicted"/>
<feature type="non-terminal residue" evidence="1">
    <location>
        <position position="1"/>
    </location>
</feature>
<dbReference type="AlphaFoldDB" id="A0A9W9JN41"/>
<reference evidence="1" key="1">
    <citation type="submission" date="2022-11" db="EMBL/GenBank/DDBJ databases">
        <authorList>
            <person name="Petersen C."/>
        </authorList>
    </citation>
    <scope>NUCLEOTIDE SEQUENCE</scope>
    <source>
        <strain evidence="1">IBT 16849</strain>
    </source>
</reference>
<evidence type="ECO:0000313" key="2">
    <source>
        <dbReference type="Proteomes" id="UP001150879"/>
    </source>
</evidence>
<keyword evidence="2" id="KW-1185">Reference proteome</keyword>
<comment type="caution">
    <text evidence="1">The sequence shown here is derived from an EMBL/GenBank/DDBJ whole genome shotgun (WGS) entry which is preliminary data.</text>
</comment>
<reference evidence="1" key="2">
    <citation type="journal article" date="2023" name="IMA Fungus">
        <title>Comparative genomic study of the Penicillium genus elucidates a diverse pangenome and 15 lateral gene transfer events.</title>
        <authorList>
            <person name="Petersen C."/>
            <person name="Sorensen T."/>
            <person name="Nielsen M.R."/>
            <person name="Sondergaard T.E."/>
            <person name="Sorensen J.L."/>
            <person name="Fitzpatrick D.A."/>
            <person name="Frisvad J.C."/>
            <person name="Nielsen K.L."/>
        </authorList>
    </citation>
    <scope>NUCLEOTIDE SEQUENCE</scope>
    <source>
        <strain evidence="1">IBT 16849</strain>
    </source>
</reference>
<accession>A0A9W9JN41</accession>
<evidence type="ECO:0000313" key="1">
    <source>
        <dbReference type="EMBL" id="KAJ5200053.1"/>
    </source>
</evidence>
<gene>
    <name evidence="1" type="ORF">N7472_005257</name>
</gene>
<dbReference type="EMBL" id="JAPQKP010000003">
    <property type="protein sequence ID" value="KAJ5200053.1"/>
    <property type="molecule type" value="Genomic_DNA"/>
</dbReference>
<sequence length="65" mass="7387">DLDVEQVNVDMTVAVGWFVVNPEFVAPLRRRSIKRLFLSWRGLNGRVVSWLIGDAVIPPVWIAIV</sequence>
<protein>
    <submittedName>
        <fullName evidence="1">Uncharacterized protein</fullName>
    </submittedName>
</protein>
<name>A0A9W9JN41_9EURO</name>
<organism evidence="1 2">
    <name type="scientific">Penicillium cf. griseofulvum</name>
    <dbReference type="NCBI Taxonomy" id="2972120"/>
    <lineage>
        <taxon>Eukaryota</taxon>
        <taxon>Fungi</taxon>
        <taxon>Dikarya</taxon>
        <taxon>Ascomycota</taxon>
        <taxon>Pezizomycotina</taxon>
        <taxon>Eurotiomycetes</taxon>
        <taxon>Eurotiomycetidae</taxon>
        <taxon>Eurotiales</taxon>
        <taxon>Aspergillaceae</taxon>
        <taxon>Penicillium</taxon>
    </lineage>
</organism>